<evidence type="ECO:0000313" key="2">
    <source>
        <dbReference type="Proteomes" id="UP000236161"/>
    </source>
</evidence>
<name>A0A2I0B9U5_9ASPA</name>
<organism evidence="1 2">
    <name type="scientific">Apostasia shenzhenica</name>
    <dbReference type="NCBI Taxonomy" id="1088818"/>
    <lineage>
        <taxon>Eukaryota</taxon>
        <taxon>Viridiplantae</taxon>
        <taxon>Streptophyta</taxon>
        <taxon>Embryophyta</taxon>
        <taxon>Tracheophyta</taxon>
        <taxon>Spermatophyta</taxon>
        <taxon>Magnoliopsida</taxon>
        <taxon>Liliopsida</taxon>
        <taxon>Asparagales</taxon>
        <taxon>Orchidaceae</taxon>
        <taxon>Apostasioideae</taxon>
        <taxon>Apostasia</taxon>
    </lineage>
</organism>
<dbReference type="Proteomes" id="UP000236161">
    <property type="component" value="Unassembled WGS sequence"/>
</dbReference>
<gene>
    <name evidence="1" type="ORF">AXF42_Ash007324</name>
</gene>
<dbReference type="EMBL" id="KZ451903">
    <property type="protein sequence ID" value="PKA64578.1"/>
    <property type="molecule type" value="Genomic_DNA"/>
</dbReference>
<keyword evidence="2" id="KW-1185">Reference proteome</keyword>
<accession>A0A2I0B9U5</accession>
<reference evidence="1 2" key="1">
    <citation type="journal article" date="2017" name="Nature">
        <title>The Apostasia genome and the evolution of orchids.</title>
        <authorList>
            <person name="Zhang G.Q."/>
            <person name="Liu K.W."/>
            <person name="Li Z."/>
            <person name="Lohaus R."/>
            <person name="Hsiao Y.Y."/>
            <person name="Niu S.C."/>
            <person name="Wang J.Y."/>
            <person name="Lin Y.C."/>
            <person name="Xu Q."/>
            <person name="Chen L.J."/>
            <person name="Yoshida K."/>
            <person name="Fujiwara S."/>
            <person name="Wang Z.W."/>
            <person name="Zhang Y.Q."/>
            <person name="Mitsuda N."/>
            <person name="Wang M."/>
            <person name="Liu G.H."/>
            <person name="Pecoraro L."/>
            <person name="Huang H.X."/>
            <person name="Xiao X.J."/>
            <person name="Lin M."/>
            <person name="Wu X.Y."/>
            <person name="Wu W.L."/>
            <person name="Chen Y.Y."/>
            <person name="Chang S.B."/>
            <person name="Sakamoto S."/>
            <person name="Ohme-Takagi M."/>
            <person name="Yagi M."/>
            <person name="Zeng S.J."/>
            <person name="Shen C.Y."/>
            <person name="Yeh C.M."/>
            <person name="Luo Y.B."/>
            <person name="Tsai W.C."/>
            <person name="Van de Peer Y."/>
            <person name="Liu Z.J."/>
        </authorList>
    </citation>
    <scope>NUCLEOTIDE SEQUENCE [LARGE SCALE GENOMIC DNA]</scope>
    <source>
        <strain evidence="2">cv. Shenzhen</strain>
        <tissue evidence="1">Stem</tissue>
    </source>
</reference>
<proteinExistence type="predicted"/>
<evidence type="ECO:0000313" key="1">
    <source>
        <dbReference type="EMBL" id="PKA64578.1"/>
    </source>
</evidence>
<sequence>MVSCPSLLIRWFRDLLNVHDMLKMLSLPNDEVQFSRRPSKMRGCHFCLPLLPRTHLGGVTLNQRMHLVGARVKDKQ</sequence>
<dbReference type="AlphaFoldDB" id="A0A2I0B9U5"/>
<protein>
    <submittedName>
        <fullName evidence="1">Uncharacterized protein</fullName>
    </submittedName>
</protein>